<dbReference type="CDD" id="cd00093">
    <property type="entry name" value="HTH_XRE"/>
    <property type="match status" value="1"/>
</dbReference>
<evidence type="ECO:0000313" key="4">
    <source>
        <dbReference type="Proteomes" id="UP000188184"/>
    </source>
</evidence>
<dbReference type="EMBL" id="CP019641">
    <property type="protein sequence ID" value="AQQ55308.1"/>
    <property type="molecule type" value="Genomic_DNA"/>
</dbReference>
<feature type="domain" description="HTH cro/C1-type" evidence="2">
    <location>
        <begin position="8"/>
        <end position="62"/>
    </location>
</feature>
<evidence type="ECO:0000256" key="1">
    <source>
        <dbReference type="ARBA" id="ARBA00023125"/>
    </source>
</evidence>
<reference evidence="3 4" key="1">
    <citation type="submission" date="2017-02" db="EMBL/GenBank/DDBJ databases">
        <title>The complete genomic sequence of a novel cold adapted crude oil-degrading bacterium Planococcus qaidamina Y42.</title>
        <authorList>
            <person name="Yang R."/>
        </authorList>
    </citation>
    <scope>NUCLEOTIDE SEQUENCE [LARGE SCALE GENOMIC DNA]</scope>
    <source>
        <strain evidence="3 4">Y42</strain>
        <plasmid evidence="3 4">unnamed1</plasmid>
    </source>
</reference>
<name>A0A1Q2L4C1_9BACL</name>
<dbReference type="Gene3D" id="1.10.260.40">
    <property type="entry name" value="lambda repressor-like DNA-binding domains"/>
    <property type="match status" value="1"/>
</dbReference>
<evidence type="ECO:0000259" key="2">
    <source>
        <dbReference type="PROSITE" id="PS50943"/>
    </source>
</evidence>
<evidence type="ECO:0000313" key="3">
    <source>
        <dbReference type="EMBL" id="AQQ55308.1"/>
    </source>
</evidence>
<dbReference type="InterPro" id="IPR050807">
    <property type="entry name" value="TransReg_Diox_bact_type"/>
</dbReference>
<dbReference type="SMART" id="SM00530">
    <property type="entry name" value="HTH_XRE"/>
    <property type="match status" value="1"/>
</dbReference>
<sequence>MEAIGKKIRALRGQQNLSDEEFAEKIGIAKSAVWAYEGGKKLITVPHLTKIADFFGVSTDFLLNRSTSKVKLDLQNKKGLSGYIFVIDNRPMNEDEIADVAAYIRTRRRMGND</sequence>
<dbReference type="InterPro" id="IPR010982">
    <property type="entry name" value="Lambda_DNA-bd_dom_sf"/>
</dbReference>
<dbReference type="Pfam" id="PF01381">
    <property type="entry name" value="HTH_3"/>
    <property type="match status" value="1"/>
</dbReference>
<protein>
    <recommendedName>
        <fullName evidence="2">HTH cro/C1-type domain-containing protein</fullName>
    </recommendedName>
</protein>
<dbReference type="AlphaFoldDB" id="A0A1Q2L4C1"/>
<dbReference type="GO" id="GO:0003677">
    <property type="term" value="F:DNA binding"/>
    <property type="evidence" value="ECO:0007669"/>
    <property type="project" value="UniProtKB-KW"/>
</dbReference>
<dbReference type="RefSeq" id="WP_077591167.1">
    <property type="nucleotide sequence ID" value="NZ_CP019641.1"/>
</dbReference>
<accession>A0A1Q2L4C1</accession>
<keyword evidence="3" id="KW-0614">Plasmid</keyword>
<dbReference type="GO" id="GO:0005829">
    <property type="term" value="C:cytosol"/>
    <property type="evidence" value="ECO:0007669"/>
    <property type="project" value="TreeGrafter"/>
</dbReference>
<gene>
    <name evidence="3" type="ORF">B0X71_19225</name>
</gene>
<dbReference type="KEGG" id="pmar:B0X71_19225"/>
<organism evidence="3 4">
    <name type="scientific">Planococcus lenghuensis</name>
    <dbReference type="NCBI Taxonomy" id="2213202"/>
    <lineage>
        <taxon>Bacteria</taxon>
        <taxon>Bacillati</taxon>
        <taxon>Bacillota</taxon>
        <taxon>Bacilli</taxon>
        <taxon>Bacillales</taxon>
        <taxon>Caryophanaceae</taxon>
        <taxon>Planococcus</taxon>
    </lineage>
</organism>
<dbReference type="PANTHER" id="PTHR46797:SF24">
    <property type="entry name" value="DNA-BINDING PHAGE PROTEIN"/>
    <property type="match status" value="1"/>
</dbReference>
<dbReference type="InterPro" id="IPR001387">
    <property type="entry name" value="Cro/C1-type_HTH"/>
</dbReference>
<dbReference type="PROSITE" id="PS50943">
    <property type="entry name" value="HTH_CROC1"/>
    <property type="match status" value="1"/>
</dbReference>
<dbReference type="PANTHER" id="PTHR46797">
    <property type="entry name" value="HTH-TYPE TRANSCRIPTIONAL REGULATOR"/>
    <property type="match status" value="1"/>
</dbReference>
<keyword evidence="1" id="KW-0238">DNA-binding</keyword>
<keyword evidence="4" id="KW-1185">Reference proteome</keyword>
<dbReference type="SUPFAM" id="SSF47413">
    <property type="entry name" value="lambda repressor-like DNA-binding domains"/>
    <property type="match status" value="1"/>
</dbReference>
<dbReference type="Proteomes" id="UP000188184">
    <property type="component" value="Plasmid unnamed1"/>
</dbReference>
<dbReference type="OrthoDB" id="8115576at2"/>
<geneLocation type="plasmid" evidence="3 4">
    <name>unnamed1</name>
</geneLocation>
<dbReference type="GO" id="GO:0003700">
    <property type="term" value="F:DNA-binding transcription factor activity"/>
    <property type="evidence" value="ECO:0007669"/>
    <property type="project" value="TreeGrafter"/>
</dbReference>
<proteinExistence type="predicted"/>